<dbReference type="PROSITE" id="PS01304">
    <property type="entry name" value="UBIH"/>
    <property type="match status" value="1"/>
</dbReference>
<dbReference type="RefSeq" id="WP_072063349.1">
    <property type="nucleotide sequence ID" value="NZ_CAXOKO010000009.1"/>
</dbReference>
<evidence type="ECO:0000256" key="8">
    <source>
        <dbReference type="ARBA" id="ARBA00022827"/>
    </source>
</evidence>
<keyword evidence="7" id="KW-0831">Ubiquinone biosynthesis</keyword>
<comment type="cofactor">
    <cofactor evidence="1">
        <name>FAD</name>
        <dbReference type="ChEBI" id="CHEBI:57692"/>
    </cofactor>
</comment>
<dbReference type="PANTHER" id="PTHR43876:SF7">
    <property type="entry name" value="UBIQUINONE BIOSYNTHESIS MONOOXYGENASE COQ6, MITOCHONDRIAL"/>
    <property type="match status" value="1"/>
</dbReference>
<protein>
    <submittedName>
        <fullName evidence="12">2-octaprenylphenol hydroxylase</fullName>
    </submittedName>
</protein>
<keyword evidence="8" id="KW-0274">FAD</keyword>
<dbReference type="GO" id="GO:0110142">
    <property type="term" value="C:ubiquinone biosynthesis complex"/>
    <property type="evidence" value="ECO:0007669"/>
    <property type="project" value="UniProtKB-ARBA"/>
</dbReference>
<evidence type="ECO:0000256" key="5">
    <source>
        <dbReference type="ARBA" id="ARBA00022490"/>
    </source>
</evidence>
<comment type="subcellular location">
    <subcellularLocation>
        <location evidence="2">Cytoplasm</location>
    </subcellularLocation>
</comment>
<evidence type="ECO:0000256" key="3">
    <source>
        <dbReference type="ARBA" id="ARBA00004749"/>
    </source>
</evidence>
<dbReference type="PRINTS" id="PR00420">
    <property type="entry name" value="RNGMNOXGNASE"/>
</dbReference>
<feature type="domain" description="FAD-binding" evidence="11">
    <location>
        <begin position="4"/>
        <end position="315"/>
    </location>
</feature>
<keyword evidence="10" id="KW-0503">Monooxygenase</keyword>
<dbReference type="Gene3D" id="3.50.50.60">
    <property type="entry name" value="FAD/NAD(P)-binding domain"/>
    <property type="match status" value="2"/>
</dbReference>
<dbReference type="InterPro" id="IPR002938">
    <property type="entry name" value="FAD-bd"/>
</dbReference>
<reference evidence="13" key="1">
    <citation type="submission" date="2015-06" db="EMBL/GenBank/DDBJ databases">
        <authorList>
            <person name="Urmite Genomes"/>
        </authorList>
    </citation>
    <scope>NUCLEOTIDE SEQUENCE [LARGE SCALE GENOMIC DNA]</scope>
    <source>
        <strain evidence="13">CSUR P1867</strain>
    </source>
</reference>
<accession>A0A0G4Q4T2</accession>
<dbReference type="FunFam" id="3.50.50.60:FF:000062">
    <property type="entry name" value="FAD-dependent 2-octaprenylphenol hydroxylase"/>
    <property type="match status" value="1"/>
</dbReference>
<dbReference type="Pfam" id="PF01494">
    <property type="entry name" value="FAD_binding_3"/>
    <property type="match status" value="1"/>
</dbReference>
<dbReference type="Proteomes" id="UP000183920">
    <property type="component" value="Unassembled WGS sequence"/>
</dbReference>
<dbReference type="InterPro" id="IPR018168">
    <property type="entry name" value="Ubi_Hdrlase_CS"/>
</dbReference>
<dbReference type="InterPro" id="IPR010971">
    <property type="entry name" value="UbiH/COQ6"/>
</dbReference>
<comment type="similarity">
    <text evidence="4">Belongs to the UbiH/COQ6 family.</text>
</comment>
<keyword evidence="6" id="KW-0285">Flavoprotein</keyword>
<keyword evidence="5" id="KW-0963">Cytoplasm</keyword>
<dbReference type="GO" id="GO:0019168">
    <property type="term" value="F:2-polyprenylphenol 6-hydroxylase activity"/>
    <property type="evidence" value="ECO:0007669"/>
    <property type="project" value="TreeGrafter"/>
</dbReference>
<evidence type="ECO:0000256" key="4">
    <source>
        <dbReference type="ARBA" id="ARBA00005349"/>
    </source>
</evidence>
<evidence type="ECO:0000256" key="6">
    <source>
        <dbReference type="ARBA" id="ARBA00022630"/>
    </source>
</evidence>
<evidence type="ECO:0000256" key="2">
    <source>
        <dbReference type="ARBA" id="ARBA00004496"/>
    </source>
</evidence>
<keyword evidence="9" id="KW-0560">Oxidoreductase</keyword>
<dbReference type="NCBIfam" id="TIGR01988">
    <property type="entry name" value="Ubi-OHases"/>
    <property type="match status" value="1"/>
</dbReference>
<gene>
    <name evidence="12" type="primary">ubiI</name>
    <name evidence="12" type="ORF">BN1804_01229</name>
</gene>
<dbReference type="GO" id="GO:0005737">
    <property type="term" value="C:cytoplasm"/>
    <property type="evidence" value="ECO:0007669"/>
    <property type="project" value="UniProtKB-SubCell"/>
</dbReference>
<evidence type="ECO:0000256" key="9">
    <source>
        <dbReference type="ARBA" id="ARBA00023002"/>
    </source>
</evidence>
<evidence type="ECO:0000256" key="7">
    <source>
        <dbReference type="ARBA" id="ARBA00022688"/>
    </source>
</evidence>
<dbReference type="GO" id="GO:0071949">
    <property type="term" value="F:FAD binding"/>
    <property type="evidence" value="ECO:0007669"/>
    <property type="project" value="InterPro"/>
</dbReference>
<evidence type="ECO:0000313" key="13">
    <source>
        <dbReference type="Proteomes" id="UP000183920"/>
    </source>
</evidence>
<name>A0A0G4Q4T2_9GAMM</name>
<dbReference type="NCBIfam" id="NF005949">
    <property type="entry name" value="PRK08013.1"/>
    <property type="match status" value="1"/>
</dbReference>
<dbReference type="SUPFAM" id="SSF51905">
    <property type="entry name" value="FAD/NAD(P)-binding domain"/>
    <property type="match status" value="1"/>
</dbReference>
<dbReference type="AlphaFoldDB" id="A0A0G4Q4T2"/>
<dbReference type="InterPro" id="IPR051205">
    <property type="entry name" value="UbiH/COQ6_monooxygenase"/>
</dbReference>
<evidence type="ECO:0000256" key="10">
    <source>
        <dbReference type="ARBA" id="ARBA00023033"/>
    </source>
</evidence>
<evidence type="ECO:0000313" key="12">
    <source>
        <dbReference type="EMBL" id="CRL60977.1"/>
    </source>
</evidence>
<dbReference type="PANTHER" id="PTHR43876">
    <property type="entry name" value="UBIQUINONE BIOSYNTHESIS MONOOXYGENASE COQ6, MITOCHONDRIAL"/>
    <property type="match status" value="1"/>
</dbReference>
<sequence>MKSFDVVIAGGGMVGLALACGLHGCGLRIAIIENHPVTKHFHPQDDFSLRVSAINTASEMLLKKLGVWESLQALRTAPYQGMEVWDQDSFGRIEFSAQKEGFSHLGSIIENNLIREVLWQKCESHSDITFYSSTQIERVVWGENDAFITLNDGEMLTARLVVGADGANSWLRKHADIPLTFWDYEHHALVATIRTEHPHDNVARQVFHGEGILAFLPLSDPYTCSIVWSLPNNLAESYKNAEKKLFERTLGVTFDMRLGQCELISDRMTIPLTGRYARQFAAPRLALLGDAAHTIHPLAGQGVNLGFMDVAELIGEIRRLKAEGKDFGEYLYLRRFERRRKHAAAIMLASMQGFRELFAGNNPVKKLVRDIGLSLADSLPGVKPKLLEQAMGLSDLPEWLSDKNFTSVEKI</sequence>
<dbReference type="InterPro" id="IPR036188">
    <property type="entry name" value="FAD/NAD-bd_sf"/>
</dbReference>
<comment type="pathway">
    <text evidence="3">Cofactor biosynthesis; ubiquinone biosynthesis.</text>
</comment>
<dbReference type="GO" id="GO:0006744">
    <property type="term" value="P:ubiquinone biosynthetic process"/>
    <property type="evidence" value="ECO:0007669"/>
    <property type="project" value="UniProtKB-UniPathway"/>
</dbReference>
<evidence type="ECO:0000259" key="11">
    <source>
        <dbReference type="Pfam" id="PF01494"/>
    </source>
</evidence>
<evidence type="ECO:0000256" key="1">
    <source>
        <dbReference type="ARBA" id="ARBA00001974"/>
    </source>
</evidence>
<organism evidence="12 13">
    <name type="scientific">Proteus penneri</name>
    <dbReference type="NCBI Taxonomy" id="102862"/>
    <lineage>
        <taxon>Bacteria</taxon>
        <taxon>Pseudomonadati</taxon>
        <taxon>Pseudomonadota</taxon>
        <taxon>Gammaproteobacteria</taxon>
        <taxon>Enterobacterales</taxon>
        <taxon>Morganellaceae</taxon>
        <taxon>Proteus</taxon>
    </lineage>
</organism>
<dbReference type="UniPathway" id="UPA00232"/>
<dbReference type="EMBL" id="CVRY01000002">
    <property type="protein sequence ID" value="CRL60977.1"/>
    <property type="molecule type" value="Genomic_DNA"/>
</dbReference>
<dbReference type="FunFam" id="3.50.50.60:FF:000048">
    <property type="entry name" value="2-octaprenyl-3-methyl-6-methoxy-1,4-benzoquinol hydroxylase"/>
    <property type="match status" value="1"/>
</dbReference>
<dbReference type="GeneID" id="76523660"/>
<dbReference type="PROSITE" id="PS51257">
    <property type="entry name" value="PROKAR_LIPOPROTEIN"/>
    <property type="match status" value="1"/>
</dbReference>
<proteinExistence type="inferred from homology"/>